<dbReference type="PANTHER" id="PTHR12227">
    <property type="entry name" value="GLYCERATE KINASE"/>
    <property type="match status" value="1"/>
</dbReference>
<dbReference type="OrthoDB" id="9766552at2"/>
<dbReference type="GO" id="GO:0016618">
    <property type="term" value="F:hydroxypyruvate reductase [NAD(P)H] activity"/>
    <property type="evidence" value="ECO:0007669"/>
    <property type="project" value="UniProtKB-EC"/>
</dbReference>
<accession>A0A0P1GEE1</accession>
<evidence type="ECO:0000259" key="1">
    <source>
        <dbReference type="Pfam" id="PF05161"/>
    </source>
</evidence>
<dbReference type="InterPro" id="IPR037035">
    <property type="entry name" value="GK-like_C_sf"/>
</dbReference>
<sequence length="419" mass="43192">MSSLRETAMTLFEAAIAAADPEAAVKRQLDRHPLPPLPPGAHRFVIAVGKAAVPMMRAALEILPTPTAALVVTNPENLCNLPGAQVIAGAHPVPDETSAAAGHAVLELLAQTKAGDQVLALISGGGSALMVAPRKGLSLQDKSAANALLLASGLEITEMNLVRQQLSALKGGGLLHAAAPATVHAFLLSDVIGDDLRAIASGPTVAPLGTPTDARDLLRTHGLLRQLPDAVQTCLEAATPQREALPEAQNHLVGSNQQSLLAMKTCAEAQGWQAEIVDNALTGDVEEAAQKIAASLRASKADRPTALLFGGETTVRLRGNGRGGRNQELALHIARLCQNDDGDWVFLSGGTDGRDGPTDAAGALVDAASWSRITAAGEDPQALLDNNDSHHALHAAGNLIRTGGTGTNVADVQVLLIKP</sequence>
<dbReference type="GO" id="GO:0005737">
    <property type="term" value="C:cytoplasm"/>
    <property type="evidence" value="ECO:0007669"/>
    <property type="project" value="TreeGrafter"/>
</dbReference>
<dbReference type="Gene3D" id="3.40.50.10180">
    <property type="entry name" value="Glycerate kinase, MOFRL-like N-terminal domain"/>
    <property type="match status" value="1"/>
</dbReference>
<dbReference type="InterPro" id="IPR007835">
    <property type="entry name" value="MOFRL"/>
</dbReference>
<dbReference type="GO" id="GO:0008887">
    <property type="term" value="F:glycerate kinase activity"/>
    <property type="evidence" value="ECO:0007669"/>
    <property type="project" value="InterPro"/>
</dbReference>
<dbReference type="STRING" id="928856.SAMN04488049_10110"/>
<dbReference type="RefSeq" id="WP_058290757.1">
    <property type="nucleotide sequence ID" value="NZ_CYSD01000037.1"/>
</dbReference>
<organism evidence="3 4">
    <name type="scientific">Tritonibacter multivorans</name>
    <dbReference type="NCBI Taxonomy" id="928856"/>
    <lineage>
        <taxon>Bacteria</taxon>
        <taxon>Pseudomonadati</taxon>
        <taxon>Pseudomonadota</taxon>
        <taxon>Alphaproteobacteria</taxon>
        <taxon>Rhodobacterales</taxon>
        <taxon>Paracoccaceae</taxon>
        <taxon>Tritonibacter</taxon>
    </lineage>
</organism>
<dbReference type="Gene3D" id="3.40.1480.10">
    <property type="entry name" value="MOFRL domain"/>
    <property type="match status" value="1"/>
</dbReference>
<keyword evidence="3" id="KW-0560">Oxidoreductase</keyword>
<protein>
    <submittedName>
        <fullName evidence="3">Putative hydroxypyruvate reductase</fullName>
        <ecNumber evidence="3">1.1.1.81</ecNumber>
    </submittedName>
</protein>
<gene>
    <name evidence="3" type="primary">ttuD</name>
    <name evidence="3" type="ORF">TRM7557_02708</name>
</gene>
<keyword evidence="4" id="KW-1185">Reference proteome</keyword>
<feature type="domain" description="MOFRL" evidence="1">
    <location>
        <begin position="306"/>
        <end position="411"/>
    </location>
</feature>
<dbReference type="InterPro" id="IPR039760">
    <property type="entry name" value="MOFRL_protein"/>
</dbReference>
<dbReference type="EMBL" id="CYSD01000037">
    <property type="protein sequence ID" value="CUH80018.1"/>
    <property type="molecule type" value="Genomic_DNA"/>
</dbReference>
<dbReference type="InterPro" id="IPR038614">
    <property type="entry name" value="GK_N_sf"/>
</dbReference>
<feature type="domain" description="MOFRL-associated" evidence="2">
    <location>
        <begin position="8"/>
        <end position="236"/>
    </location>
</feature>
<dbReference type="Proteomes" id="UP000052022">
    <property type="component" value="Unassembled WGS sequence"/>
</dbReference>
<name>A0A0P1GEE1_9RHOB</name>
<evidence type="ECO:0000259" key="2">
    <source>
        <dbReference type="Pfam" id="PF13660"/>
    </source>
</evidence>
<dbReference type="AlphaFoldDB" id="A0A0P1GEE1"/>
<evidence type="ECO:0000313" key="4">
    <source>
        <dbReference type="Proteomes" id="UP000052022"/>
    </source>
</evidence>
<reference evidence="3 4" key="1">
    <citation type="submission" date="2015-09" db="EMBL/GenBank/DDBJ databases">
        <authorList>
            <consortium name="Swine Surveillance"/>
        </authorList>
    </citation>
    <scope>NUCLEOTIDE SEQUENCE [LARGE SCALE GENOMIC DNA]</scope>
    <source>
        <strain evidence="3 4">CECT 7557</strain>
    </source>
</reference>
<proteinExistence type="predicted"/>
<dbReference type="Pfam" id="PF05161">
    <property type="entry name" value="MOFRL"/>
    <property type="match status" value="1"/>
</dbReference>
<dbReference type="Pfam" id="PF13660">
    <property type="entry name" value="DUF4147"/>
    <property type="match status" value="1"/>
</dbReference>
<evidence type="ECO:0000313" key="3">
    <source>
        <dbReference type="EMBL" id="CUH80018.1"/>
    </source>
</evidence>
<dbReference type="EC" id="1.1.1.81" evidence="3"/>
<dbReference type="SUPFAM" id="SSF82544">
    <property type="entry name" value="GckA/TtuD-like"/>
    <property type="match status" value="1"/>
</dbReference>
<dbReference type="InterPro" id="IPR025286">
    <property type="entry name" value="MOFRL_assoc_dom"/>
</dbReference>
<dbReference type="PANTHER" id="PTHR12227:SF0">
    <property type="entry name" value="GLYCERATE KINASE"/>
    <property type="match status" value="1"/>
</dbReference>
<keyword evidence="3" id="KW-0670">Pyruvate</keyword>